<keyword evidence="3" id="KW-1185">Reference proteome</keyword>
<accession>A0AAW8QZC8</accession>
<dbReference type="Proteomes" id="UP001249020">
    <property type="component" value="Unassembled WGS sequence"/>
</dbReference>
<feature type="region of interest" description="Disordered" evidence="1">
    <location>
        <begin position="63"/>
        <end position="82"/>
    </location>
</feature>
<dbReference type="AlphaFoldDB" id="A0AAW8QZC8"/>
<comment type="caution">
    <text evidence="2">The sequence shown here is derived from an EMBL/GenBank/DDBJ whole genome shotgun (WGS) entry which is preliminary data.</text>
</comment>
<evidence type="ECO:0000256" key="1">
    <source>
        <dbReference type="SAM" id="MobiDB-lite"/>
    </source>
</evidence>
<sequence length="304" mass="33765">MTWLNLIVIFNPHIILWLSHAQLRINSKKYKWGANLATIAFSASFAASCSAATQVTESMEEAGKPEQALHKQIEQTDPKSTSDDFADIQEALRALDNSLAPTTQKNTSREAYSQPSSTSGEPSNTNKPVMGMGKNSMTMMSKSNQPCMGMMCKMKMKNSSMMGMPKKLPPVVTDKNALITLPGKSDALHLYHLGEDSFFMNFKSALFLSDDQLNLLVNIQDKWQTFQVSHTEKRSSLESSLWTLTSKGLPNFSDIKTTISEIEIINSELRIQFIVLVGEAVAVLTPTQLSQIEALWHKQQGLSQ</sequence>
<name>A0AAW8QZC8_9ALTE</name>
<protein>
    <submittedName>
        <fullName evidence="2">Uncharacterized protein</fullName>
    </submittedName>
</protein>
<organism evidence="2 3">
    <name type="scientific">Brumicola blandensis</name>
    <dbReference type="NCBI Taxonomy" id="3075611"/>
    <lineage>
        <taxon>Bacteria</taxon>
        <taxon>Pseudomonadati</taxon>
        <taxon>Pseudomonadota</taxon>
        <taxon>Gammaproteobacteria</taxon>
        <taxon>Alteromonadales</taxon>
        <taxon>Alteromonadaceae</taxon>
        <taxon>Brumicola</taxon>
    </lineage>
</organism>
<feature type="compositionally biased region" description="Polar residues" evidence="1">
    <location>
        <begin position="99"/>
        <end position="127"/>
    </location>
</feature>
<gene>
    <name evidence="2" type="ORF">RM544_02990</name>
</gene>
<proteinExistence type="predicted"/>
<feature type="region of interest" description="Disordered" evidence="1">
    <location>
        <begin position="98"/>
        <end position="131"/>
    </location>
</feature>
<evidence type="ECO:0000313" key="2">
    <source>
        <dbReference type="EMBL" id="MDT0581489.1"/>
    </source>
</evidence>
<dbReference type="RefSeq" id="WP_214452435.1">
    <property type="nucleotide sequence ID" value="NZ_JAVRIE010000001.1"/>
</dbReference>
<reference evidence="2 3" key="1">
    <citation type="submission" date="2023-09" db="EMBL/GenBank/DDBJ databases">
        <authorList>
            <person name="Rey-Velasco X."/>
        </authorList>
    </citation>
    <scope>NUCLEOTIDE SEQUENCE [LARGE SCALE GENOMIC DNA]</scope>
    <source>
        <strain evidence="2 3">W409</strain>
    </source>
</reference>
<evidence type="ECO:0000313" key="3">
    <source>
        <dbReference type="Proteomes" id="UP001249020"/>
    </source>
</evidence>
<dbReference type="EMBL" id="JAVRIE010000001">
    <property type="protein sequence ID" value="MDT0581489.1"/>
    <property type="molecule type" value="Genomic_DNA"/>
</dbReference>